<organism evidence="3 4">
    <name type="scientific">Solilutibacter oculi</name>
    <dbReference type="NCBI Taxonomy" id="2698682"/>
    <lineage>
        <taxon>Bacteria</taxon>
        <taxon>Pseudomonadati</taxon>
        <taxon>Pseudomonadota</taxon>
        <taxon>Gammaproteobacteria</taxon>
        <taxon>Lysobacterales</taxon>
        <taxon>Lysobacteraceae</taxon>
        <taxon>Solilutibacter</taxon>
    </lineage>
</organism>
<dbReference type="AlphaFoldDB" id="A0A344J7W1"/>
<keyword evidence="4" id="KW-1185">Reference proteome</keyword>
<evidence type="ECO:0000256" key="2">
    <source>
        <dbReference type="SAM" id="SignalP"/>
    </source>
</evidence>
<feature type="region of interest" description="Disordered" evidence="1">
    <location>
        <begin position="163"/>
        <end position="246"/>
    </location>
</feature>
<evidence type="ECO:0000256" key="1">
    <source>
        <dbReference type="SAM" id="MobiDB-lite"/>
    </source>
</evidence>
<name>A0A344J7W1_9GAMM</name>
<feature type="compositionally biased region" description="Low complexity" evidence="1">
    <location>
        <begin position="205"/>
        <end position="224"/>
    </location>
</feature>
<gene>
    <name evidence="3" type="ORF">DCD74_10890</name>
</gene>
<reference evidence="4" key="1">
    <citation type="submission" date="2018-05" db="EMBL/GenBank/DDBJ databases">
        <title>Luteimonas pekinense sp. nov., isolated from human Meibomian gland secretions, Beijing, China.</title>
        <authorList>
            <person name="Wen T."/>
            <person name="Bai H."/>
            <person name="Lv H."/>
        </authorList>
    </citation>
    <scope>NUCLEOTIDE SEQUENCE [LARGE SCALE GENOMIC DNA]</scope>
    <source>
        <strain evidence="4">83-4</strain>
    </source>
</reference>
<proteinExistence type="predicted"/>
<accession>A0A344J7W1</accession>
<sequence>MPVSTRLWSAVVVAAAAFCGWALLWPAPAQDGVDAGAGTLPVYPQVSAPPMQAPNPADAAWARPLFFNDRNPRVAAVGDESGISGDNANGFMATLTGIVRSPGLELATLSPGQGGGKPLRVRLGDEVETQPGWRLVALGPRTATFRNGEQEQVLKLEARNALNAPPPAAAPMQGSEPRAPAPPPPATPGITGQAGAAVPVPPNPATDAAETPEQRQQVEAIRQRIQARRRQMSQPAPPSPSPRPPH</sequence>
<dbReference type="KEGG" id="lue:DCD74_10890"/>
<dbReference type="EMBL" id="CP029556">
    <property type="protein sequence ID" value="AXA85121.1"/>
    <property type="molecule type" value="Genomic_DNA"/>
</dbReference>
<evidence type="ECO:0000313" key="4">
    <source>
        <dbReference type="Proteomes" id="UP000251842"/>
    </source>
</evidence>
<evidence type="ECO:0000313" key="3">
    <source>
        <dbReference type="EMBL" id="AXA85121.1"/>
    </source>
</evidence>
<feature type="chain" id="PRO_5016748721" description="General secretion pathway protein GspN" evidence="2">
    <location>
        <begin position="30"/>
        <end position="246"/>
    </location>
</feature>
<feature type="compositionally biased region" description="Pro residues" evidence="1">
    <location>
        <begin position="235"/>
        <end position="246"/>
    </location>
</feature>
<dbReference type="OrthoDB" id="6051102at2"/>
<feature type="signal peptide" evidence="2">
    <location>
        <begin position="1"/>
        <end position="29"/>
    </location>
</feature>
<dbReference type="Proteomes" id="UP000251842">
    <property type="component" value="Chromosome"/>
</dbReference>
<keyword evidence="2" id="KW-0732">Signal</keyword>
<feature type="compositionally biased region" description="Low complexity" evidence="1">
    <location>
        <begin position="188"/>
        <end position="198"/>
    </location>
</feature>
<evidence type="ECO:0008006" key="5">
    <source>
        <dbReference type="Google" id="ProtNLM"/>
    </source>
</evidence>
<protein>
    <recommendedName>
        <fullName evidence="5">General secretion pathway protein GspN</fullName>
    </recommendedName>
</protein>